<evidence type="ECO:0000256" key="1">
    <source>
        <dbReference type="SAM" id="MobiDB-lite"/>
    </source>
</evidence>
<sequence>MLDAEDGLSARLGGREVDRVKRSSLQSRVPARVLAEAKAVDGWGTDGGVEVDRVKTPPRRARLTERAALYLRRMLDHARRAIALAESAYRERLDGDETMRPASPHRVHIVHKVARRGVAREPRRPLRPPWDAHDRQAPRPRHRGRPGGRTEGPGDGRRRSPPP</sequence>
<feature type="compositionally biased region" description="Basic and acidic residues" evidence="1">
    <location>
        <begin position="118"/>
        <end position="137"/>
    </location>
</feature>
<reference evidence="2" key="1">
    <citation type="submission" date="2020-02" db="EMBL/GenBank/DDBJ databases">
        <authorList>
            <person name="Meier V. D."/>
        </authorList>
    </citation>
    <scope>NUCLEOTIDE SEQUENCE</scope>
    <source>
        <strain evidence="2">AVDCRST_MAG19</strain>
    </source>
</reference>
<feature type="region of interest" description="Disordered" evidence="1">
    <location>
        <begin position="114"/>
        <end position="163"/>
    </location>
</feature>
<feature type="compositionally biased region" description="Basic and acidic residues" evidence="1">
    <location>
        <begin position="152"/>
        <end position="163"/>
    </location>
</feature>
<evidence type="ECO:0000313" key="2">
    <source>
        <dbReference type="EMBL" id="CAA9550208.1"/>
    </source>
</evidence>
<proteinExistence type="predicted"/>
<name>A0A6J4UKH0_9BACT</name>
<accession>A0A6J4UKH0</accession>
<gene>
    <name evidence="2" type="ORF">AVDCRST_MAG19-686</name>
</gene>
<protein>
    <submittedName>
        <fullName evidence="2">Uncharacterized protein</fullName>
    </submittedName>
</protein>
<dbReference type="AlphaFoldDB" id="A0A6J4UKH0"/>
<organism evidence="2">
    <name type="scientific">uncultured Thermomicrobiales bacterium</name>
    <dbReference type="NCBI Taxonomy" id="1645740"/>
    <lineage>
        <taxon>Bacteria</taxon>
        <taxon>Pseudomonadati</taxon>
        <taxon>Thermomicrobiota</taxon>
        <taxon>Thermomicrobia</taxon>
        <taxon>Thermomicrobiales</taxon>
        <taxon>environmental samples</taxon>
    </lineage>
</organism>
<dbReference type="EMBL" id="CADCWL010000032">
    <property type="protein sequence ID" value="CAA9550208.1"/>
    <property type="molecule type" value="Genomic_DNA"/>
</dbReference>